<evidence type="ECO:0000313" key="1">
    <source>
        <dbReference type="EnsemblPlants" id="PGSC0003DMT400037927"/>
    </source>
</evidence>
<dbReference type="Proteomes" id="UP000011115">
    <property type="component" value="Unassembled WGS sequence"/>
</dbReference>
<dbReference type="HOGENOM" id="CLU_1328405_0_0_1"/>
<evidence type="ECO:0000313" key="2">
    <source>
        <dbReference type="Proteomes" id="UP000011115"/>
    </source>
</evidence>
<dbReference type="Gramene" id="PGSC0003DMT400037927">
    <property type="protein sequence ID" value="PGSC0003DMT400037927"/>
    <property type="gene ID" value="PGSC0003DMG400014630"/>
</dbReference>
<accession>M1B650</accession>
<proteinExistence type="predicted"/>
<reference evidence="1" key="2">
    <citation type="submission" date="2015-06" db="UniProtKB">
        <authorList>
            <consortium name="EnsemblPlants"/>
        </authorList>
    </citation>
    <scope>IDENTIFICATION</scope>
    <source>
        <strain evidence="1">DM1-3 516 R44</strain>
    </source>
</reference>
<protein>
    <submittedName>
        <fullName evidence="1">Uncharacterized protein</fullName>
    </submittedName>
</protein>
<dbReference type="PANTHER" id="PTHR34427">
    <property type="entry name" value="DUF4283 DOMAIN PROTEIN"/>
    <property type="match status" value="1"/>
</dbReference>
<reference evidence="2" key="1">
    <citation type="journal article" date="2011" name="Nature">
        <title>Genome sequence and analysis of the tuber crop potato.</title>
        <authorList>
            <consortium name="The Potato Genome Sequencing Consortium"/>
        </authorList>
    </citation>
    <scope>NUCLEOTIDE SEQUENCE [LARGE SCALE GENOMIC DNA]</scope>
    <source>
        <strain evidence="2">cv. DM1-3 516 R44</strain>
    </source>
</reference>
<name>M1B650_SOLTU</name>
<dbReference type="EnsemblPlants" id="PGSC0003DMT400037927">
    <property type="protein sequence ID" value="PGSC0003DMT400037927"/>
    <property type="gene ID" value="PGSC0003DMG400014630"/>
</dbReference>
<dbReference type="AlphaFoldDB" id="M1B650"/>
<dbReference type="InParanoid" id="M1B650"/>
<organism evidence="1 2">
    <name type="scientific">Solanum tuberosum</name>
    <name type="common">Potato</name>
    <dbReference type="NCBI Taxonomy" id="4113"/>
    <lineage>
        <taxon>Eukaryota</taxon>
        <taxon>Viridiplantae</taxon>
        <taxon>Streptophyta</taxon>
        <taxon>Embryophyta</taxon>
        <taxon>Tracheophyta</taxon>
        <taxon>Spermatophyta</taxon>
        <taxon>Magnoliopsida</taxon>
        <taxon>eudicotyledons</taxon>
        <taxon>Gunneridae</taxon>
        <taxon>Pentapetalae</taxon>
        <taxon>asterids</taxon>
        <taxon>lamiids</taxon>
        <taxon>Solanales</taxon>
        <taxon>Solanaceae</taxon>
        <taxon>Solanoideae</taxon>
        <taxon>Solaneae</taxon>
        <taxon>Solanum</taxon>
    </lineage>
</organism>
<dbReference type="PANTHER" id="PTHR34427:SF10">
    <property type="entry name" value="DUF4283 DOMAIN-CONTAINING PROTEIN"/>
    <property type="match status" value="1"/>
</dbReference>
<keyword evidence="2" id="KW-1185">Reference proteome</keyword>
<sequence>MGDWRRQGSRLKLQWWSLIIEAFPITHEFEWFWIRVLGLPLHLWSRPIMKEIGDRCGGWIEIEEETDLKNHLRWARIRVKGPEKKISASIEIADEENIFSLPIWVESSVTFRKKYDEGACTSKERDENGYRGRNPSDLSRCRDIHRSEKLPVKPNREEKVFFGERSHVGGKVTKGTTSEQIKGHLVLNPGPSGLVKSPIFKRLPDRC</sequence>
<dbReference type="PaxDb" id="4113-PGSC0003DMT400037927"/>